<dbReference type="EC" id="2.1.1.-" evidence="4"/>
<evidence type="ECO:0000256" key="4">
    <source>
        <dbReference type="RuleBase" id="RU362026"/>
    </source>
</evidence>
<evidence type="ECO:0000256" key="1">
    <source>
        <dbReference type="ARBA" id="ARBA00006594"/>
    </source>
</evidence>
<dbReference type="InterPro" id="IPR001091">
    <property type="entry name" value="RM_Methyltransferase"/>
</dbReference>
<dbReference type="GO" id="GO:0032259">
    <property type="term" value="P:methylation"/>
    <property type="evidence" value="ECO:0007669"/>
    <property type="project" value="UniProtKB-KW"/>
</dbReference>
<dbReference type="Proteomes" id="UP000176939">
    <property type="component" value="Unassembled WGS sequence"/>
</dbReference>
<evidence type="ECO:0000256" key="5">
    <source>
        <dbReference type="SAM" id="MobiDB-lite"/>
    </source>
</evidence>
<dbReference type="GO" id="GO:0008170">
    <property type="term" value="F:N-methyltransferase activity"/>
    <property type="evidence" value="ECO:0007669"/>
    <property type="project" value="InterPro"/>
</dbReference>
<comment type="caution">
    <text evidence="7">The sequence shown here is derived from an EMBL/GenBank/DDBJ whole genome shotgun (WGS) entry which is preliminary data.</text>
</comment>
<comment type="similarity">
    <text evidence="1 4">Belongs to the N(4)/N(6)-methyltransferase family.</text>
</comment>
<proteinExistence type="inferred from homology"/>
<dbReference type="Pfam" id="PF01555">
    <property type="entry name" value="N6_N4_Mtase"/>
    <property type="match status" value="1"/>
</dbReference>
<dbReference type="GO" id="GO:0003677">
    <property type="term" value="F:DNA binding"/>
    <property type="evidence" value="ECO:0007669"/>
    <property type="project" value="InterPro"/>
</dbReference>
<feature type="domain" description="DNA methylase N-4/N-6" evidence="6">
    <location>
        <begin position="10"/>
        <end position="410"/>
    </location>
</feature>
<evidence type="ECO:0000313" key="8">
    <source>
        <dbReference type="Proteomes" id="UP000176939"/>
    </source>
</evidence>
<dbReference type="SUPFAM" id="SSF53335">
    <property type="entry name" value="S-adenosyl-L-methionine-dependent methyltransferases"/>
    <property type="match status" value="1"/>
</dbReference>
<dbReference type="PRINTS" id="PR00508">
    <property type="entry name" value="S21N4MTFRASE"/>
</dbReference>
<evidence type="ECO:0000256" key="3">
    <source>
        <dbReference type="ARBA" id="ARBA00022679"/>
    </source>
</evidence>
<dbReference type="GO" id="GO:0009007">
    <property type="term" value="F:site-specific DNA-methyltransferase (adenine-specific) activity"/>
    <property type="evidence" value="ECO:0007669"/>
    <property type="project" value="TreeGrafter"/>
</dbReference>
<evidence type="ECO:0000256" key="2">
    <source>
        <dbReference type="ARBA" id="ARBA00022603"/>
    </source>
</evidence>
<gene>
    <name evidence="7" type="ORF">A2Z67_04710</name>
</gene>
<name>A0A1F7X2L2_9BACT</name>
<evidence type="ECO:0000259" key="6">
    <source>
        <dbReference type="Pfam" id="PF01555"/>
    </source>
</evidence>
<organism evidence="7 8">
    <name type="scientific">Candidatus Woesebacteria bacterium RBG_13_36_22</name>
    <dbReference type="NCBI Taxonomy" id="1802478"/>
    <lineage>
        <taxon>Bacteria</taxon>
        <taxon>Candidatus Woeseibacteriota</taxon>
    </lineage>
</organism>
<accession>A0A1F7X2L2</accession>
<keyword evidence="2" id="KW-0489">Methyltransferase</keyword>
<dbReference type="PANTHER" id="PTHR13370:SF3">
    <property type="entry name" value="TRNA (GUANINE(10)-N2)-METHYLTRANSFERASE HOMOLOG"/>
    <property type="match status" value="1"/>
</dbReference>
<dbReference type="InterPro" id="IPR002941">
    <property type="entry name" value="DNA_methylase_N4/N6"/>
</dbReference>
<sequence>MKGFDENSFDAIVTDPPYLLGFMSKKWDKSGKGQPSYQFHYQWAVEALRVVKPGGYLLVFGGTRTFHRLACAIEDAGFEFRDTIMWVYGSGFPKSLDVSKAIDKMKGAEREVIGHKSQTMQDIRGGGYESEKAMMKERLSSEITIPATSEAKEWEGWGTALKPAWEPILVFRKLVIGTVAENVLKYGTGAINIDECRVKTEDILTHGGPLRTFSGDSREGKALGMFQDGTPNLYEQNSKGRFPANLVHDGSEEVEELFPEQQSGAMLKSYEYTNTGFSLGKPSGKTKWIGEASSGSASRFFYCAKADKEERDLGLEQENGEFMDEGREEGSLGGTNPRNRGAESKRKNFHPTVKPVELMKWLLNLVSRKNLSLILDPFAGSGSTLVAAKKLNRKAVGIEKDEGYCKIIQKRLKAPLQKTFF</sequence>
<dbReference type="PROSITE" id="PS00092">
    <property type="entry name" value="N6_MTASE"/>
    <property type="match status" value="1"/>
</dbReference>
<dbReference type="Gene3D" id="3.40.50.150">
    <property type="entry name" value="Vaccinia Virus protein VP39"/>
    <property type="match status" value="2"/>
</dbReference>
<dbReference type="EMBL" id="MGFQ01000024">
    <property type="protein sequence ID" value="OGM09330.1"/>
    <property type="molecule type" value="Genomic_DNA"/>
</dbReference>
<dbReference type="InterPro" id="IPR029063">
    <property type="entry name" value="SAM-dependent_MTases_sf"/>
</dbReference>
<feature type="region of interest" description="Disordered" evidence="5">
    <location>
        <begin position="319"/>
        <end position="347"/>
    </location>
</feature>
<keyword evidence="3" id="KW-0808">Transferase</keyword>
<dbReference type="PANTHER" id="PTHR13370">
    <property type="entry name" value="RNA METHYLASE-RELATED"/>
    <property type="match status" value="1"/>
</dbReference>
<dbReference type="GO" id="GO:0005737">
    <property type="term" value="C:cytoplasm"/>
    <property type="evidence" value="ECO:0007669"/>
    <property type="project" value="TreeGrafter"/>
</dbReference>
<dbReference type="AlphaFoldDB" id="A0A1F7X2L2"/>
<dbReference type="InterPro" id="IPR002052">
    <property type="entry name" value="DNA_methylase_N6_adenine_CS"/>
</dbReference>
<protein>
    <recommendedName>
        <fullName evidence="4">Methyltransferase</fullName>
        <ecNumber evidence="4">2.1.1.-</ecNumber>
    </recommendedName>
</protein>
<reference evidence="7 8" key="1">
    <citation type="journal article" date="2016" name="Nat. Commun.">
        <title>Thousands of microbial genomes shed light on interconnected biogeochemical processes in an aquifer system.</title>
        <authorList>
            <person name="Anantharaman K."/>
            <person name="Brown C.T."/>
            <person name="Hug L.A."/>
            <person name="Sharon I."/>
            <person name="Castelle C.J."/>
            <person name="Probst A.J."/>
            <person name="Thomas B.C."/>
            <person name="Singh A."/>
            <person name="Wilkins M.J."/>
            <person name="Karaoz U."/>
            <person name="Brodie E.L."/>
            <person name="Williams K.H."/>
            <person name="Hubbard S.S."/>
            <person name="Banfield J.F."/>
        </authorList>
    </citation>
    <scope>NUCLEOTIDE SEQUENCE [LARGE SCALE GENOMIC DNA]</scope>
</reference>
<evidence type="ECO:0000313" key="7">
    <source>
        <dbReference type="EMBL" id="OGM09330.1"/>
    </source>
</evidence>